<dbReference type="Proteomes" id="UP000284416">
    <property type="component" value="Unassembled WGS sequence"/>
</dbReference>
<dbReference type="EC" id="3.5.1.4" evidence="2"/>
<evidence type="ECO:0000313" key="3">
    <source>
        <dbReference type="Proteomes" id="UP000284416"/>
    </source>
</evidence>
<sequence>MSINTMLNNPRLSVSDEPPYDLLQSFVRDNHIALEGSGEGPLKGLVFGVKDVLKIKGSTWGNGHPEWLRTSDPDDFTSSAITKLLEAGADLVGKTVCDELCYSISGENWNYGSPVNPHDPRRLTGGSSSGSASATAGGLVDFALGSDCLGSVRVPASYNGVLGIRPTYKRVPTDGEAPYCESMDVLGFVANTPDTFKTVAREMLGNDKENVQFKKLLIAEDCFNAVNQDVADALNPAIKHIGNALTSVEKVTVSPEGLDKWVEIFRIIQGYEVWQSYGGWVRKYRPRLSRGPKERLEWASTITLQEYREAYAQRQGIIDRVNELITPDTLLCLPTAASVAPLKSAPLDEINATRLQSTYLLCISPLTGTPQITLPMVKQHDVPLGISLIGAQGTDLTLSEFSADLVDSFSAK</sequence>
<proteinExistence type="predicted"/>
<dbReference type="InterPro" id="IPR036928">
    <property type="entry name" value="AS_sf"/>
</dbReference>
<dbReference type="InterPro" id="IPR023631">
    <property type="entry name" value="Amidase_dom"/>
</dbReference>
<dbReference type="NCBIfam" id="NF006169">
    <property type="entry name" value="PRK08310.1"/>
    <property type="match status" value="1"/>
</dbReference>
<evidence type="ECO:0000313" key="2">
    <source>
        <dbReference type="EMBL" id="RHW41001.1"/>
    </source>
</evidence>
<protein>
    <submittedName>
        <fullName evidence="2">Amidase</fullName>
        <ecNumber evidence="2">3.5.1.4</ecNumber>
    </submittedName>
</protein>
<accession>A0A417YUM6</accession>
<dbReference type="OrthoDB" id="9811471at2"/>
<dbReference type="Gene3D" id="3.90.1300.10">
    <property type="entry name" value="Amidase signature (AS) domain"/>
    <property type="match status" value="1"/>
</dbReference>
<keyword evidence="3" id="KW-1185">Reference proteome</keyword>
<dbReference type="AlphaFoldDB" id="A0A417YUM6"/>
<dbReference type="RefSeq" id="WP_118920377.1">
    <property type="nucleotide sequence ID" value="NZ_QWEG01000005.1"/>
</dbReference>
<keyword evidence="2" id="KW-0378">Hydrolase</keyword>
<gene>
    <name evidence="2" type="ORF">D1B31_08620</name>
</gene>
<dbReference type="Pfam" id="PF01425">
    <property type="entry name" value="Amidase"/>
    <property type="match status" value="1"/>
</dbReference>
<dbReference type="GO" id="GO:0004040">
    <property type="term" value="F:amidase activity"/>
    <property type="evidence" value="ECO:0007669"/>
    <property type="project" value="UniProtKB-EC"/>
</dbReference>
<name>A0A417YUM6_9BACI</name>
<dbReference type="PANTHER" id="PTHR46310">
    <property type="entry name" value="AMIDASE 1"/>
    <property type="match status" value="1"/>
</dbReference>
<dbReference type="EMBL" id="QWEG01000005">
    <property type="protein sequence ID" value="RHW41001.1"/>
    <property type="molecule type" value="Genomic_DNA"/>
</dbReference>
<reference evidence="2 3" key="1">
    <citation type="journal article" date="2017" name="Int. J. Syst. Evol. Microbiol.">
        <title>Bacillus notoginsengisoli sp. nov., a novel bacterium isolated from the rhizosphere of Panax notoginseng.</title>
        <authorList>
            <person name="Zhang M.Y."/>
            <person name="Cheng J."/>
            <person name="Cai Y."/>
            <person name="Zhang T.Y."/>
            <person name="Wu Y.Y."/>
            <person name="Manikprabhu D."/>
            <person name="Li W.J."/>
            <person name="Zhang Y.X."/>
        </authorList>
    </citation>
    <scope>NUCLEOTIDE SEQUENCE [LARGE SCALE GENOMIC DNA]</scope>
    <source>
        <strain evidence="2 3">JCM 30743</strain>
    </source>
</reference>
<feature type="domain" description="Amidase" evidence="1">
    <location>
        <begin position="31"/>
        <end position="217"/>
    </location>
</feature>
<comment type="caution">
    <text evidence="2">The sequence shown here is derived from an EMBL/GenBank/DDBJ whole genome shotgun (WGS) entry which is preliminary data.</text>
</comment>
<dbReference type="SUPFAM" id="SSF75304">
    <property type="entry name" value="Amidase signature (AS) enzymes"/>
    <property type="match status" value="1"/>
</dbReference>
<organism evidence="2 3">
    <name type="scientific">Neobacillus notoginsengisoli</name>
    <dbReference type="NCBI Taxonomy" id="1578198"/>
    <lineage>
        <taxon>Bacteria</taxon>
        <taxon>Bacillati</taxon>
        <taxon>Bacillota</taxon>
        <taxon>Bacilli</taxon>
        <taxon>Bacillales</taxon>
        <taxon>Bacillaceae</taxon>
        <taxon>Neobacillus</taxon>
    </lineage>
</organism>
<evidence type="ECO:0000259" key="1">
    <source>
        <dbReference type="Pfam" id="PF01425"/>
    </source>
</evidence>
<dbReference type="PANTHER" id="PTHR46310:SF7">
    <property type="entry name" value="AMIDASE 1"/>
    <property type="match status" value="1"/>
</dbReference>